<sequence length="244" mass="26425">MAYTAYPHCLPVDVYDGYINNINVKWSPTTREWLPQKAVDCKTSVQILKSLTEHYLYLSAHRMGSTQVTVKSTPHDFTIDSKTGQQTADGMHVSGRMVPGQYHVHVYIEGVNATTTPYERMTWVGEGVTKAGKKGKPPTFYHNLSCGTYPGAANSGATSTSGHAATSGYTHVSTMASSAAGPSGQASTSSYYPANYTPATATAYPIANVTTTATTAASGWIWNNEYQKYYRVDPKTGLSQWHTG</sequence>
<dbReference type="GeneID" id="43603274"/>
<reference evidence="1 2" key="1">
    <citation type="journal article" date="2018" name="IMA Fungus">
        <title>IMA Genome-F 9: Draft genome sequence of Annulohypoxylon stygium, Aspergillus mulundensis, Berkeleyomyces basicola (syn. Thielaviopsis basicola), Ceratocystis smalleyi, two Cercospora beticola strains, Coleophoma cylindrospora, Fusarium fracticaudum, Phialophora cf. hyalina, and Morchella septimelata.</title>
        <authorList>
            <person name="Wingfield B.D."/>
            <person name="Bills G.F."/>
            <person name="Dong Y."/>
            <person name="Huang W."/>
            <person name="Nel W.J."/>
            <person name="Swalarsk-Parry B.S."/>
            <person name="Vaghefi N."/>
            <person name="Wilken P.M."/>
            <person name="An Z."/>
            <person name="de Beer Z.W."/>
            <person name="De Vos L."/>
            <person name="Chen L."/>
            <person name="Duong T.A."/>
            <person name="Gao Y."/>
            <person name="Hammerbacher A."/>
            <person name="Kikkert J.R."/>
            <person name="Li Y."/>
            <person name="Li H."/>
            <person name="Li K."/>
            <person name="Li Q."/>
            <person name="Liu X."/>
            <person name="Ma X."/>
            <person name="Naidoo K."/>
            <person name="Pethybridge S.J."/>
            <person name="Sun J."/>
            <person name="Steenkamp E.T."/>
            <person name="van der Nest M.A."/>
            <person name="van Wyk S."/>
            <person name="Wingfield M.J."/>
            <person name="Xiong C."/>
            <person name="Yue Q."/>
            <person name="Zhang X."/>
        </authorList>
    </citation>
    <scope>NUCLEOTIDE SEQUENCE [LARGE SCALE GENOMIC DNA]</scope>
    <source>
        <strain evidence="1 2">BP 5553</strain>
    </source>
</reference>
<protein>
    <submittedName>
        <fullName evidence="1">Uncharacterized protein</fullName>
    </submittedName>
</protein>
<evidence type="ECO:0000313" key="2">
    <source>
        <dbReference type="Proteomes" id="UP000254866"/>
    </source>
</evidence>
<keyword evidence="2" id="KW-1185">Reference proteome</keyword>
<organism evidence="1 2">
    <name type="scientific">Venustampulla echinocandica</name>
    <dbReference type="NCBI Taxonomy" id="2656787"/>
    <lineage>
        <taxon>Eukaryota</taxon>
        <taxon>Fungi</taxon>
        <taxon>Dikarya</taxon>
        <taxon>Ascomycota</taxon>
        <taxon>Pezizomycotina</taxon>
        <taxon>Leotiomycetes</taxon>
        <taxon>Helotiales</taxon>
        <taxon>Pleuroascaceae</taxon>
        <taxon>Venustampulla</taxon>
    </lineage>
</organism>
<dbReference type="EMBL" id="NPIC01000016">
    <property type="protein sequence ID" value="RDL30147.1"/>
    <property type="molecule type" value="Genomic_DNA"/>
</dbReference>
<dbReference type="OrthoDB" id="4736055at2759"/>
<name>A0A370T994_9HELO</name>
<evidence type="ECO:0000313" key="1">
    <source>
        <dbReference type="EMBL" id="RDL30147.1"/>
    </source>
</evidence>
<accession>A0A370T994</accession>
<comment type="caution">
    <text evidence="1">The sequence shown here is derived from an EMBL/GenBank/DDBJ whole genome shotgun (WGS) entry which is preliminary data.</text>
</comment>
<dbReference type="Proteomes" id="UP000254866">
    <property type="component" value="Unassembled WGS sequence"/>
</dbReference>
<dbReference type="AlphaFoldDB" id="A0A370T994"/>
<proteinExistence type="predicted"/>
<dbReference type="RefSeq" id="XP_031864755.1">
    <property type="nucleotide sequence ID" value="XM_032019048.1"/>
</dbReference>
<gene>
    <name evidence="1" type="ORF">BP5553_10425</name>
</gene>